<accession>A0ABS7E4D0</accession>
<comment type="caution">
    <text evidence="2">The sequence shown here is derived from an EMBL/GenBank/DDBJ whole genome shotgun (WGS) entry which is preliminary data.</text>
</comment>
<keyword evidence="3" id="KW-1185">Reference proteome</keyword>
<feature type="signal peptide" evidence="1">
    <location>
        <begin position="1"/>
        <end position="24"/>
    </location>
</feature>
<dbReference type="RefSeq" id="WP_220110044.1">
    <property type="nucleotide sequence ID" value="NZ_JAHZST010000008.1"/>
</dbReference>
<reference evidence="2 3" key="1">
    <citation type="submission" date="2021-07" db="EMBL/GenBank/DDBJ databases">
        <title>Shewanella sp. nov, isolated from SCS.</title>
        <authorList>
            <person name="Cao W.R."/>
        </authorList>
    </citation>
    <scope>NUCLEOTIDE SEQUENCE [LARGE SCALE GENOMIC DNA]</scope>
    <source>
        <strain evidence="2 3">NR704-98</strain>
    </source>
</reference>
<dbReference type="Proteomes" id="UP001195963">
    <property type="component" value="Unassembled WGS sequence"/>
</dbReference>
<proteinExistence type="predicted"/>
<sequence length="115" mass="12937">MKLSHIYLSGFAVLLSVTATPSQADTMQSRCDIYDKPQGELLTSTPCTFSQRQGYISINRDDGISYNLAPVDEAYIGTFEDQNGNWVYRKSGLSPDGVIFKMPTEYLYLYWGKGE</sequence>
<evidence type="ECO:0000313" key="3">
    <source>
        <dbReference type="Proteomes" id="UP001195963"/>
    </source>
</evidence>
<keyword evidence="1" id="KW-0732">Signal</keyword>
<protein>
    <submittedName>
        <fullName evidence="2">Uncharacterized protein</fullName>
    </submittedName>
</protein>
<evidence type="ECO:0000256" key="1">
    <source>
        <dbReference type="SAM" id="SignalP"/>
    </source>
</evidence>
<dbReference type="EMBL" id="JAHZST010000008">
    <property type="protein sequence ID" value="MBW8184541.1"/>
    <property type="molecule type" value="Genomic_DNA"/>
</dbReference>
<evidence type="ECO:0000313" key="2">
    <source>
        <dbReference type="EMBL" id="MBW8184541.1"/>
    </source>
</evidence>
<name>A0ABS7E4D0_9GAMM</name>
<feature type="chain" id="PRO_5047095038" evidence="1">
    <location>
        <begin position="25"/>
        <end position="115"/>
    </location>
</feature>
<organism evidence="2 3">
    <name type="scientific">Shewanella nanhaiensis</name>
    <dbReference type="NCBI Taxonomy" id="2864872"/>
    <lineage>
        <taxon>Bacteria</taxon>
        <taxon>Pseudomonadati</taxon>
        <taxon>Pseudomonadota</taxon>
        <taxon>Gammaproteobacteria</taxon>
        <taxon>Alteromonadales</taxon>
        <taxon>Shewanellaceae</taxon>
        <taxon>Shewanella</taxon>
    </lineage>
</organism>
<gene>
    <name evidence="2" type="ORF">K0625_12750</name>
</gene>